<dbReference type="Proteomes" id="UP000789860">
    <property type="component" value="Unassembled WGS sequence"/>
</dbReference>
<comment type="caution">
    <text evidence="1">The sequence shown here is derived from an EMBL/GenBank/DDBJ whole genome shotgun (WGS) entry which is preliminary data.</text>
</comment>
<reference evidence="1" key="1">
    <citation type="submission" date="2021-06" db="EMBL/GenBank/DDBJ databases">
        <authorList>
            <person name="Kallberg Y."/>
            <person name="Tangrot J."/>
            <person name="Rosling A."/>
        </authorList>
    </citation>
    <scope>NUCLEOTIDE SEQUENCE</scope>
    <source>
        <strain evidence="1">AU212A</strain>
    </source>
</reference>
<keyword evidence="2" id="KW-1185">Reference proteome</keyword>
<feature type="non-terminal residue" evidence="1">
    <location>
        <position position="1"/>
    </location>
</feature>
<gene>
    <name evidence="1" type="ORF">SCALOS_LOCUS6999</name>
</gene>
<evidence type="ECO:0000313" key="2">
    <source>
        <dbReference type="Proteomes" id="UP000789860"/>
    </source>
</evidence>
<sequence length="403" mass="47722">DQNLRDLNLSYSNNFNNLNKEKYLTYLPHSGFNNQRIQLENAIFLSWYLNRTLIIPPILLFKGITPIISQPYDDLYNILVRFMRPNDNFEENKFTFCFTKDKTNCNFVLCIQDDQNNCQTAFYTMYNWEKLMDFTFLRQHINYIHRQDFNLNHLLDSLHIYNSIEVYNVTDDKSTYQQRYYDDPTSTSKLGKFHERVNLIDLYKRPEKLLHFGTLFSSDKIVRQLPESIKFWDKLIMNKLLPNNPTIINIVNNIIDKIGGTNNYIGVHARLEEGYFLTNQKTTVQKLIQTIQTDFKQIDIKNDSNCLPTIIFLATDVKRNNTSLQPLFQTFPCIYLLDDFNDLLEPLKFLKNPNDGMILYEFFIPLVDLLIVSRGNKFYGTGRSTFSSYAKRLNRIWKHGLND</sequence>
<protein>
    <submittedName>
        <fullName evidence="1">6352_t:CDS:1</fullName>
    </submittedName>
</protein>
<organism evidence="1 2">
    <name type="scientific">Scutellospora calospora</name>
    <dbReference type="NCBI Taxonomy" id="85575"/>
    <lineage>
        <taxon>Eukaryota</taxon>
        <taxon>Fungi</taxon>
        <taxon>Fungi incertae sedis</taxon>
        <taxon>Mucoromycota</taxon>
        <taxon>Glomeromycotina</taxon>
        <taxon>Glomeromycetes</taxon>
        <taxon>Diversisporales</taxon>
        <taxon>Gigasporaceae</taxon>
        <taxon>Scutellospora</taxon>
    </lineage>
</organism>
<accession>A0ACA9MN67</accession>
<dbReference type="EMBL" id="CAJVPM010014758">
    <property type="protein sequence ID" value="CAG8603215.1"/>
    <property type="molecule type" value="Genomic_DNA"/>
</dbReference>
<proteinExistence type="predicted"/>
<name>A0ACA9MN67_9GLOM</name>
<evidence type="ECO:0000313" key="1">
    <source>
        <dbReference type="EMBL" id="CAG8603215.1"/>
    </source>
</evidence>